<name>A0A1E4S6R2_CYBJN</name>
<feature type="non-terminal residue" evidence="3">
    <location>
        <position position="1"/>
    </location>
</feature>
<dbReference type="Pfam" id="PF09444">
    <property type="entry name" value="MRC1"/>
    <property type="match status" value="1"/>
</dbReference>
<dbReference type="GeneID" id="30986569"/>
<proteinExistence type="predicted"/>
<sequence length="136" mass="16178">KQQRRKALNEEKRRKRNLKSKGLDQIMENEAEESEDEWQGVGGAEGERSDEEDSEDEKMFDDVTKIKQDRMELAKEIAAEDAQMDQKMLMKILKDLETGNWKRRGGDSADGFDFYDEEDEVMRRYKMYQQSKLREK</sequence>
<feature type="non-terminal residue" evidence="3">
    <location>
        <position position="136"/>
    </location>
</feature>
<dbReference type="EMBL" id="KV453927">
    <property type="protein sequence ID" value="ODV75082.1"/>
    <property type="molecule type" value="Genomic_DNA"/>
</dbReference>
<organism evidence="3 4">
    <name type="scientific">Cyberlindnera jadinii (strain ATCC 18201 / CBS 1600 / BCRC 20928 / JCM 3617 / NBRC 0987 / NRRL Y-1542)</name>
    <name type="common">Torula yeast</name>
    <name type="synonym">Candida utilis</name>
    <dbReference type="NCBI Taxonomy" id="983966"/>
    <lineage>
        <taxon>Eukaryota</taxon>
        <taxon>Fungi</taxon>
        <taxon>Dikarya</taxon>
        <taxon>Ascomycota</taxon>
        <taxon>Saccharomycotina</taxon>
        <taxon>Saccharomycetes</taxon>
        <taxon>Phaffomycetales</taxon>
        <taxon>Phaffomycetaceae</taxon>
        <taxon>Cyberlindnera</taxon>
    </lineage>
</organism>
<dbReference type="OrthoDB" id="2130597at2759"/>
<feature type="compositionally biased region" description="Acidic residues" evidence="1">
    <location>
        <begin position="48"/>
        <end position="59"/>
    </location>
</feature>
<evidence type="ECO:0000313" key="3">
    <source>
        <dbReference type="EMBL" id="ODV75082.1"/>
    </source>
</evidence>
<dbReference type="RefSeq" id="XP_020072121.1">
    <property type="nucleotide sequence ID" value="XM_020212173.1"/>
</dbReference>
<dbReference type="Proteomes" id="UP000094389">
    <property type="component" value="Unassembled WGS sequence"/>
</dbReference>
<dbReference type="STRING" id="983966.A0A1E4S6R2"/>
<dbReference type="InterPro" id="IPR018564">
    <property type="entry name" value="Repl_chkpnt_MRC1_dom"/>
</dbReference>
<feature type="compositionally biased region" description="Acidic residues" evidence="1">
    <location>
        <begin position="27"/>
        <end position="38"/>
    </location>
</feature>
<evidence type="ECO:0000256" key="1">
    <source>
        <dbReference type="SAM" id="MobiDB-lite"/>
    </source>
</evidence>
<evidence type="ECO:0000259" key="2">
    <source>
        <dbReference type="Pfam" id="PF09444"/>
    </source>
</evidence>
<accession>A0A1E4S6R2</accession>
<evidence type="ECO:0000313" key="4">
    <source>
        <dbReference type="Proteomes" id="UP000094389"/>
    </source>
</evidence>
<dbReference type="AlphaFoldDB" id="A0A1E4S6R2"/>
<protein>
    <recommendedName>
        <fullName evidence="2">DNA replication checkpoint mediator MRC1 domain-containing protein</fullName>
    </recommendedName>
</protein>
<reference evidence="3 4" key="1">
    <citation type="journal article" date="2016" name="Proc. Natl. Acad. Sci. U.S.A.">
        <title>Comparative genomics of biotechnologically important yeasts.</title>
        <authorList>
            <person name="Riley R."/>
            <person name="Haridas S."/>
            <person name="Wolfe K.H."/>
            <person name="Lopes M.R."/>
            <person name="Hittinger C.T."/>
            <person name="Goeker M."/>
            <person name="Salamov A.A."/>
            <person name="Wisecaver J.H."/>
            <person name="Long T.M."/>
            <person name="Calvey C.H."/>
            <person name="Aerts A.L."/>
            <person name="Barry K.W."/>
            <person name="Choi C."/>
            <person name="Clum A."/>
            <person name="Coughlan A.Y."/>
            <person name="Deshpande S."/>
            <person name="Douglass A.P."/>
            <person name="Hanson S.J."/>
            <person name="Klenk H.-P."/>
            <person name="LaButti K.M."/>
            <person name="Lapidus A."/>
            <person name="Lindquist E.A."/>
            <person name="Lipzen A.M."/>
            <person name="Meier-Kolthoff J.P."/>
            <person name="Ohm R.A."/>
            <person name="Otillar R.P."/>
            <person name="Pangilinan J.L."/>
            <person name="Peng Y."/>
            <person name="Rokas A."/>
            <person name="Rosa C.A."/>
            <person name="Scheuner C."/>
            <person name="Sibirny A.A."/>
            <person name="Slot J.C."/>
            <person name="Stielow J.B."/>
            <person name="Sun H."/>
            <person name="Kurtzman C.P."/>
            <person name="Blackwell M."/>
            <person name="Grigoriev I.V."/>
            <person name="Jeffries T.W."/>
        </authorList>
    </citation>
    <scope>NUCLEOTIDE SEQUENCE [LARGE SCALE GENOMIC DNA]</scope>
    <source>
        <strain evidence="4">ATCC 18201 / CBS 1600 / BCRC 20928 / JCM 3617 / NBRC 0987 / NRRL Y-1542</strain>
    </source>
</reference>
<feature type="region of interest" description="Disordered" evidence="1">
    <location>
        <begin position="1"/>
        <end position="59"/>
    </location>
</feature>
<gene>
    <name evidence="3" type="ORF">CYBJADRAFT_114886</name>
</gene>
<keyword evidence="4" id="KW-1185">Reference proteome</keyword>
<feature type="domain" description="DNA replication checkpoint mediator MRC1" evidence="2">
    <location>
        <begin position="19"/>
        <end position="135"/>
    </location>
</feature>